<dbReference type="RefSeq" id="WP_129575042.1">
    <property type="nucleotide sequence ID" value="NZ_CP012672.1"/>
</dbReference>
<organism evidence="1 2">
    <name type="scientific">Sorangium cellulosum</name>
    <name type="common">Polyangium cellulosum</name>
    <dbReference type="NCBI Taxonomy" id="56"/>
    <lineage>
        <taxon>Bacteria</taxon>
        <taxon>Pseudomonadati</taxon>
        <taxon>Myxococcota</taxon>
        <taxon>Polyangia</taxon>
        <taxon>Polyangiales</taxon>
        <taxon>Polyangiaceae</taxon>
        <taxon>Sorangium</taxon>
    </lineage>
</organism>
<dbReference type="EMBL" id="CP012672">
    <property type="protein sequence ID" value="AUX31207.1"/>
    <property type="molecule type" value="Genomic_DNA"/>
</dbReference>
<proteinExistence type="predicted"/>
<gene>
    <name evidence="1" type="ORF">SOCE836_033360</name>
</gene>
<dbReference type="Proteomes" id="UP000295497">
    <property type="component" value="Chromosome"/>
</dbReference>
<accession>A0A4P2QM97</accession>
<reference evidence="1 2" key="1">
    <citation type="submission" date="2015-09" db="EMBL/GenBank/DDBJ databases">
        <title>Sorangium comparison.</title>
        <authorList>
            <person name="Zaburannyi N."/>
            <person name="Bunk B."/>
            <person name="Overmann J."/>
            <person name="Mueller R."/>
        </authorList>
    </citation>
    <scope>NUCLEOTIDE SEQUENCE [LARGE SCALE GENOMIC DNA]</scope>
    <source>
        <strain evidence="1 2">So ce836</strain>
    </source>
</reference>
<name>A0A4P2QM97_SORCE</name>
<evidence type="ECO:0000313" key="2">
    <source>
        <dbReference type="Proteomes" id="UP000295497"/>
    </source>
</evidence>
<evidence type="ECO:0000313" key="1">
    <source>
        <dbReference type="EMBL" id="AUX31207.1"/>
    </source>
</evidence>
<protein>
    <submittedName>
        <fullName evidence="1">Uncharacterized protein</fullName>
    </submittedName>
</protein>
<dbReference type="AlphaFoldDB" id="A0A4P2QM97"/>
<sequence length="140" mass="14673">MTTVVLRIQGKHLDVDQCLTWIPETALGQVWRAGERRHGGKVSATSGCNVLLSENEDTSLAVEEAMRGFLSLAPQVAALVRSGATAVVDFALFIEAMGARSIQLDPGVLRAVGQYGVGIVVSAYPCADAPDSPGRPRGPG</sequence>